<dbReference type="AlphaFoldDB" id="A0A5K7ZJ71"/>
<protein>
    <recommendedName>
        <fullName evidence="1">DUF3786 domain-containing protein</fullName>
    </recommendedName>
</protein>
<dbReference type="InterPro" id="IPR024264">
    <property type="entry name" value="DUF3786"/>
</dbReference>
<evidence type="ECO:0000259" key="1">
    <source>
        <dbReference type="Pfam" id="PF12654"/>
    </source>
</evidence>
<gene>
    <name evidence="2" type="ORF">DSCO28_28540</name>
</gene>
<evidence type="ECO:0000313" key="3">
    <source>
        <dbReference type="Proteomes" id="UP000425960"/>
    </source>
</evidence>
<dbReference type="KEGG" id="dov:DSCO28_28540"/>
<accession>A0A5K7ZJ71</accession>
<name>A0A5K7ZJ71_9BACT</name>
<feature type="domain" description="DUF3786" evidence="1">
    <location>
        <begin position="23"/>
        <end position="199"/>
    </location>
</feature>
<dbReference type="Pfam" id="PF12654">
    <property type="entry name" value="DUF3786"/>
    <property type="match status" value="1"/>
</dbReference>
<sequence>MAMTSDVFKRNYQTYLAQIANLDLTSAAPILGLESRGDQFSVTFFGQPYLISKEGFVDESGTAPSYGVCVILAKYLLRCPAQIHRDEAWCAFRDFKKESHFTNVNYFASDTEKALVGAFTGRIDALFEAGEKLGGVREEGLFNYDLVLRFTALPRIDLLLLFADGDEDFPAYGTTLFQKQAEYYLDPESLAMTGAALARRLTDAAAFHT</sequence>
<reference evidence="2 3" key="1">
    <citation type="submission" date="2019-11" db="EMBL/GenBank/DDBJ databases">
        <title>Comparative genomics of hydrocarbon-degrading Desulfosarcina strains.</title>
        <authorList>
            <person name="Watanabe M."/>
            <person name="Kojima H."/>
            <person name="Fukui M."/>
        </authorList>
    </citation>
    <scope>NUCLEOTIDE SEQUENCE [LARGE SCALE GENOMIC DNA]</scope>
    <source>
        <strain evidence="2 3">28bB2T</strain>
    </source>
</reference>
<evidence type="ECO:0000313" key="2">
    <source>
        <dbReference type="EMBL" id="BBO82288.1"/>
    </source>
</evidence>
<proteinExistence type="predicted"/>
<organism evidence="2 3">
    <name type="scientific">Desulfosarcina ovata subsp. sediminis</name>
    <dbReference type="NCBI Taxonomy" id="885957"/>
    <lineage>
        <taxon>Bacteria</taxon>
        <taxon>Pseudomonadati</taxon>
        <taxon>Thermodesulfobacteriota</taxon>
        <taxon>Desulfobacteria</taxon>
        <taxon>Desulfobacterales</taxon>
        <taxon>Desulfosarcinaceae</taxon>
        <taxon>Desulfosarcina</taxon>
    </lineage>
</organism>
<dbReference type="EMBL" id="AP021876">
    <property type="protein sequence ID" value="BBO82288.1"/>
    <property type="molecule type" value="Genomic_DNA"/>
</dbReference>
<dbReference type="Proteomes" id="UP000425960">
    <property type="component" value="Chromosome"/>
</dbReference>